<feature type="transmembrane region" description="Helical" evidence="6">
    <location>
        <begin position="116"/>
        <end position="136"/>
    </location>
</feature>
<feature type="transmembrane region" description="Helical" evidence="6">
    <location>
        <begin position="21"/>
        <end position="40"/>
    </location>
</feature>
<dbReference type="Proteomes" id="UP000053157">
    <property type="component" value="Unassembled WGS sequence"/>
</dbReference>
<feature type="transmembrane region" description="Helical" evidence="6">
    <location>
        <begin position="384"/>
        <end position="403"/>
    </location>
</feature>
<feature type="transmembrane region" description="Helical" evidence="6">
    <location>
        <begin position="225"/>
        <end position="245"/>
    </location>
</feature>
<name>A0A0W1STD2_9EURY</name>
<feature type="transmembrane region" description="Helical" evidence="6">
    <location>
        <begin position="352"/>
        <end position="372"/>
    </location>
</feature>
<gene>
    <name evidence="8" type="ORF">AUR66_09025</name>
</gene>
<feature type="transmembrane region" description="Helical" evidence="6">
    <location>
        <begin position="91"/>
        <end position="110"/>
    </location>
</feature>
<dbReference type="GO" id="GO:0022857">
    <property type="term" value="F:transmembrane transporter activity"/>
    <property type="evidence" value="ECO:0007669"/>
    <property type="project" value="InterPro"/>
</dbReference>
<dbReference type="AlphaFoldDB" id="A0A0W1STD2"/>
<sequence>MHGRDSSFVSSLVSPPVNRSKWSVLGIIAVSELFVMSLWFSASAVAPQLAVAWGLSLEQAAWLTTAVQLGFVVGALASAVLTLSDLVPPRYLLAGSALVGAAATVTLGTVVQSPSVALGLRFLTGVALAGVYPPGMKLVAGWFREERGLAIGTLIGALTVGSALPHLLRAVGGIDRPRLVLLGAAALATVGAVTVLRVSPGPYQSPAAPFDPTAVRRILRDPPTLLANTGYFGHMWELYAVWTWLPLFLTLAYDASDHPLATPEAAALTAFGAIAIGGIGALVAGRAADVWGRTTVTAASMVVSGIASLLAGLVFGASPLVVVPFVLGWGFAIVADSAQFSAAVSELADPSYLGTALTLQTAFGFLLTVVSIQLTPLVADIVGWQWAFAPLALGPAIGTLAMWRLRRHPGAAKLAGGRG</sequence>
<protein>
    <submittedName>
        <fullName evidence="8">MFS transporter</fullName>
    </submittedName>
</protein>
<dbReference type="GO" id="GO:0005886">
    <property type="term" value="C:plasma membrane"/>
    <property type="evidence" value="ECO:0007669"/>
    <property type="project" value="UniProtKB-SubCell"/>
</dbReference>
<proteinExistence type="predicted"/>
<dbReference type="Gene3D" id="1.20.1250.20">
    <property type="entry name" value="MFS general substrate transporter like domains"/>
    <property type="match status" value="2"/>
</dbReference>
<evidence type="ECO:0000313" key="8">
    <source>
        <dbReference type="EMBL" id="KTG29757.1"/>
    </source>
</evidence>
<evidence type="ECO:0000259" key="7">
    <source>
        <dbReference type="PROSITE" id="PS50850"/>
    </source>
</evidence>
<dbReference type="EMBL" id="LOPV01000090">
    <property type="protein sequence ID" value="KTG29757.1"/>
    <property type="molecule type" value="Genomic_DNA"/>
</dbReference>
<dbReference type="InterPro" id="IPR020846">
    <property type="entry name" value="MFS_dom"/>
</dbReference>
<keyword evidence="4 6" id="KW-1133">Transmembrane helix</keyword>
<feature type="transmembrane region" description="Helical" evidence="6">
    <location>
        <begin position="179"/>
        <end position="198"/>
    </location>
</feature>
<organism evidence="8 9">
    <name type="scientific">Haloferax profundi</name>
    <dbReference type="NCBI Taxonomy" id="1544718"/>
    <lineage>
        <taxon>Archaea</taxon>
        <taxon>Methanobacteriati</taxon>
        <taxon>Methanobacteriota</taxon>
        <taxon>Stenosarchaea group</taxon>
        <taxon>Halobacteria</taxon>
        <taxon>Halobacteriales</taxon>
        <taxon>Haloferacaceae</taxon>
        <taxon>Haloferax</taxon>
    </lineage>
</organism>
<dbReference type="Pfam" id="PF07690">
    <property type="entry name" value="MFS_1"/>
    <property type="match status" value="1"/>
</dbReference>
<keyword evidence="2" id="KW-1003">Cell membrane</keyword>
<keyword evidence="5 6" id="KW-0472">Membrane</keyword>
<dbReference type="InterPro" id="IPR050189">
    <property type="entry name" value="MFS_Efflux_Transporters"/>
</dbReference>
<dbReference type="PANTHER" id="PTHR43124">
    <property type="entry name" value="PURINE EFFLUX PUMP PBUE"/>
    <property type="match status" value="1"/>
</dbReference>
<evidence type="ECO:0000256" key="1">
    <source>
        <dbReference type="ARBA" id="ARBA00004651"/>
    </source>
</evidence>
<feature type="transmembrane region" description="Helical" evidence="6">
    <location>
        <begin position="148"/>
        <end position="167"/>
    </location>
</feature>
<evidence type="ECO:0000256" key="4">
    <source>
        <dbReference type="ARBA" id="ARBA00022989"/>
    </source>
</evidence>
<reference evidence="8 9" key="1">
    <citation type="submission" date="2015-12" db="EMBL/GenBank/DDBJ databases">
        <title>Haloferax profundi sp. nov. isolated from the Discovery deep brine-seawater interface in the Red Sea.</title>
        <authorList>
            <person name="Zhang G."/>
            <person name="Stingl U."/>
            <person name="Rashid M."/>
        </authorList>
    </citation>
    <scope>NUCLEOTIDE SEQUENCE [LARGE SCALE GENOMIC DNA]</scope>
    <source>
        <strain evidence="8 9">SB29</strain>
    </source>
</reference>
<evidence type="ECO:0000256" key="6">
    <source>
        <dbReference type="SAM" id="Phobius"/>
    </source>
</evidence>
<comment type="caution">
    <text evidence="8">The sequence shown here is derived from an EMBL/GenBank/DDBJ whole genome shotgun (WGS) entry which is preliminary data.</text>
</comment>
<dbReference type="InterPro" id="IPR036259">
    <property type="entry name" value="MFS_trans_sf"/>
</dbReference>
<keyword evidence="9" id="KW-1185">Reference proteome</keyword>
<keyword evidence="3 6" id="KW-0812">Transmembrane</keyword>
<evidence type="ECO:0000256" key="3">
    <source>
        <dbReference type="ARBA" id="ARBA00022692"/>
    </source>
</evidence>
<feature type="domain" description="Major facilitator superfamily (MFS) profile" evidence="7">
    <location>
        <begin position="223"/>
        <end position="419"/>
    </location>
</feature>
<dbReference type="PROSITE" id="PS50850">
    <property type="entry name" value="MFS"/>
    <property type="match status" value="1"/>
</dbReference>
<feature type="transmembrane region" description="Helical" evidence="6">
    <location>
        <begin position="60"/>
        <end position="84"/>
    </location>
</feature>
<evidence type="ECO:0000313" key="9">
    <source>
        <dbReference type="Proteomes" id="UP000053157"/>
    </source>
</evidence>
<evidence type="ECO:0000256" key="2">
    <source>
        <dbReference type="ARBA" id="ARBA00022475"/>
    </source>
</evidence>
<evidence type="ECO:0000256" key="5">
    <source>
        <dbReference type="ARBA" id="ARBA00023136"/>
    </source>
</evidence>
<dbReference type="SUPFAM" id="SSF103473">
    <property type="entry name" value="MFS general substrate transporter"/>
    <property type="match status" value="1"/>
</dbReference>
<accession>A0A0W1STD2</accession>
<feature type="transmembrane region" description="Helical" evidence="6">
    <location>
        <begin position="265"/>
        <end position="284"/>
    </location>
</feature>
<dbReference type="PANTHER" id="PTHR43124:SF3">
    <property type="entry name" value="CHLORAMPHENICOL EFFLUX PUMP RV0191"/>
    <property type="match status" value="1"/>
</dbReference>
<dbReference type="InterPro" id="IPR011701">
    <property type="entry name" value="MFS"/>
</dbReference>
<comment type="subcellular location">
    <subcellularLocation>
        <location evidence="1">Cell membrane</location>
        <topology evidence="1">Multi-pass membrane protein</topology>
    </subcellularLocation>
</comment>